<accession>D7L2X3</accession>
<gene>
    <name evidence="1" type="ORF">ARALYDRAFT_896512</name>
</gene>
<protein>
    <submittedName>
        <fullName evidence="1">Uncharacterized protein</fullName>
    </submittedName>
</protein>
<dbReference type="Gramene" id="scaffold_300482.1">
    <property type="protein sequence ID" value="scaffold_300482.1"/>
    <property type="gene ID" value="scaffold_300482.1"/>
</dbReference>
<dbReference type="Proteomes" id="UP000008694">
    <property type="component" value="Unassembled WGS sequence"/>
</dbReference>
<organism evidence="2">
    <name type="scientific">Arabidopsis lyrata subsp. lyrata</name>
    <name type="common">Lyre-leaved rock-cress</name>
    <dbReference type="NCBI Taxonomy" id="81972"/>
    <lineage>
        <taxon>Eukaryota</taxon>
        <taxon>Viridiplantae</taxon>
        <taxon>Streptophyta</taxon>
        <taxon>Embryophyta</taxon>
        <taxon>Tracheophyta</taxon>
        <taxon>Spermatophyta</taxon>
        <taxon>Magnoliopsida</taxon>
        <taxon>eudicotyledons</taxon>
        <taxon>Gunneridae</taxon>
        <taxon>Pentapetalae</taxon>
        <taxon>rosids</taxon>
        <taxon>malvids</taxon>
        <taxon>Brassicales</taxon>
        <taxon>Brassicaceae</taxon>
        <taxon>Camelineae</taxon>
        <taxon>Arabidopsis</taxon>
    </lineage>
</organism>
<evidence type="ECO:0000313" key="2">
    <source>
        <dbReference type="Proteomes" id="UP000008694"/>
    </source>
</evidence>
<dbReference type="AlphaFoldDB" id="D7L2X3"/>
<keyword evidence="2" id="KW-1185">Reference proteome</keyword>
<proteinExistence type="predicted"/>
<dbReference type="HOGENOM" id="CLU_3127032_0_0_1"/>
<reference evidence="2" key="1">
    <citation type="journal article" date="2011" name="Nat. Genet.">
        <title>The Arabidopsis lyrata genome sequence and the basis of rapid genome size change.</title>
        <authorList>
            <person name="Hu T.T."/>
            <person name="Pattyn P."/>
            <person name="Bakker E.G."/>
            <person name="Cao J."/>
            <person name="Cheng J.-F."/>
            <person name="Clark R.M."/>
            <person name="Fahlgren N."/>
            <person name="Fawcett J.A."/>
            <person name="Grimwood J."/>
            <person name="Gundlach H."/>
            <person name="Haberer G."/>
            <person name="Hollister J.D."/>
            <person name="Ossowski S."/>
            <person name="Ottilar R.P."/>
            <person name="Salamov A.A."/>
            <person name="Schneeberger K."/>
            <person name="Spannagl M."/>
            <person name="Wang X."/>
            <person name="Yang L."/>
            <person name="Nasrallah M.E."/>
            <person name="Bergelson J."/>
            <person name="Carrington J.C."/>
            <person name="Gaut B.S."/>
            <person name="Schmutz J."/>
            <person name="Mayer K.F.X."/>
            <person name="Van de Peer Y."/>
            <person name="Grigoriev I.V."/>
            <person name="Nordborg M."/>
            <person name="Weigel D."/>
            <person name="Guo Y.-L."/>
        </authorList>
    </citation>
    <scope>NUCLEOTIDE SEQUENCE [LARGE SCALE GENOMIC DNA]</scope>
    <source>
        <strain evidence="2">cv. MN47</strain>
    </source>
</reference>
<evidence type="ECO:0000313" key="1">
    <source>
        <dbReference type="EMBL" id="EFH58630.1"/>
    </source>
</evidence>
<dbReference type="EMBL" id="GL348715">
    <property type="protein sequence ID" value="EFH58630.1"/>
    <property type="molecule type" value="Genomic_DNA"/>
</dbReference>
<name>D7L2X3_ARALL</name>
<sequence>MAPDASTALAVVVGPLTKAITFPSVPTKMELSLMDRFNRWLRTFRPEPHH</sequence>